<protein>
    <recommendedName>
        <fullName evidence="1">PEP5/VPS11 N-terminal domain-containing protein</fullName>
    </recommendedName>
</protein>
<dbReference type="InterPro" id="IPR057307">
    <property type="entry name" value="PEP5_VPS11_N"/>
</dbReference>
<dbReference type="AlphaFoldDB" id="A0A9P7KHY2"/>
<proteinExistence type="predicted"/>
<evidence type="ECO:0000313" key="2">
    <source>
        <dbReference type="EMBL" id="KAG5649200.1"/>
    </source>
</evidence>
<dbReference type="Proteomes" id="UP000717328">
    <property type="component" value="Unassembled WGS sequence"/>
</dbReference>
<keyword evidence="3" id="KW-1185">Reference proteome</keyword>
<reference evidence="2" key="2">
    <citation type="submission" date="2021-10" db="EMBL/GenBank/DDBJ databases">
        <title>Phylogenomics reveals ancestral predisposition of the termite-cultivated fungus Termitomyces towards a domesticated lifestyle.</title>
        <authorList>
            <person name="Auxier B."/>
            <person name="Grum-Grzhimaylo A."/>
            <person name="Cardenas M.E."/>
            <person name="Lodge J.D."/>
            <person name="Laessoe T."/>
            <person name="Pedersen O."/>
            <person name="Smith M.E."/>
            <person name="Kuyper T.W."/>
            <person name="Franco-Molano E.A."/>
            <person name="Baroni T.J."/>
            <person name="Aanen D.K."/>
        </authorList>
    </citation>
    <scope>NUCLEOTIDE SEQUENCE</scope>
    <source>
        <strain evidence="2">D49</strain>
    </source>
</reference>
<evidence type="ECO:0000259" key="1">
    <source>
        <dbReference type="Pfam" id="PF23341"/>
    </source>
</evidence>
<sequence length="145" mass="16392">MSMGRTAVARQRWLMRLGVGMGVRQWVDAQVIWSPQRTRGSFFVVQRDADRAMLMSDLGTKSSIQSHLNYLVIVSPPFFASAASASATVRNFATRTPNYGESDIAKVIVFEPGNKYIAYSGMFTNDMREVILQWGQIYPDERQEC</sequence>
<comment type="caution">
    <text evidence="2">The sequence shown here is derived from an EMBL/GenBank/DDBJ whole genome shotgun (WGS) entry which is preliminary data.</text>
</comment>
<feature type="domain" description="PEP5/VPS11 N-terminal" evidence="1">
    <location>
        <begin position="57"/>
        <end position="138"/>
    </location>
</feature>
<gene>
    <name evidence="2" type="ORF">H0H81_005467</name>
</gene>
<organism evidence="2 3">
    <name type="scientific">Sphagnurus paluster</name>
    <dbReference type="NCBI Taxonomy" id="117069"/>
    <lineage>
        <taxon>Eukaryota</taxon>
        <taxon>Fungi</taxon>
        <taxon>Dikarya</taxon>
        <taxon>Basidiomycota</taxon>
        <taxon>Agaricomycotina</taxon>
        <taxon>Agaricomycetes</taxon>
        <taxon>Agaricomycetidae</taxon>
        <taxon>Agaricales</taxon>
        <taxon>Tricholomatineae</taxon>
        <taxon>Lyophyllaceae</taxon>
        <taxon>Sphagnurus</taxon>
    </lineage>
</organism>
<evidence type="ECO:0000313" key="3">
    <source>
        <dbReference type="Proteomes" id="UP000717328"/>
    </source>
</evidence>
<dbReference type="OrthoDB" id="26184at2759"/>
<name>A0A9P7KHY2_9AGAR</name>
<dbReference type="EMBL" id="JABCKI010001392">
    <property type="protein sequence ID" value="KAG5649200.1"/>
    <property type="molecule type" value="Genomic_DNA"/>
</dbReference>
<accession>A0A9P7KHY2</accession>
<dbReference type="Pfam" id="PF23341">
    <property type="entry name" value="PEP5_VPS11_N"/>
    <property type="match status" value="1"/>
</dbReference>
<reference evidence="2" key="1">
    <citation type="submission" date="2021-02" db="EMBL/GenBank/DDBJ databases">
        <authorList>
            <person name="Nieuwenhuis M."/>
            <person name="Van De Peppel L.J.J."/>
        </authorList>
    </citation>
    <scope>NUCLEOTIDE SEQUENCE</scope>
    <source>
        <strain evidence="2">D49</strain>
    </source>
</reference>